<dbReference type="Proteomes" id="UP000004810">
    <property type="component" value="Unassembled WGS sequence"/>
</dbReference>
<protein>
    <submittedName>
        <fullName evidence="3">XRE family Transcriptional regulator</fullName>
    </submittedName>
</protein>
<organism evidence="3 4">
    <name type="scientific">Wuchereria bancrofti</name>
    <dbReference type="NCBI Taxonomy" id="6293"/>
    <lineage>
        <taxon>Eukaryota</taxon>
        <taxon>Metazoa</taxon>
        <taxon>Ecdysozoa</taxon>
        <taxon>Nematoda</taxon>
        <taxon>Chromadorea</taxon>
        <taxon>Rhabditida</taxon>
        <taxon>Spirurina</taxon>
        <taxon>Spiruromorpha</taxon>
        <taxon>Filarioidea</taxon>
        <taxon>Onchocercidae</taxon>
        <taxon>Wuchereria</taxon>
    </lineage>
</organism>
<proteinExistence type="predicted"/>
<dbReference type="PANTHER" id="PTHR36924">
    <property type="entry name" value="ANTITOXIN HIGA-1"/>
    <property type="match status" value="1"/>
</dbReference>
<name>J9B498_WUCBA</name>
<dbReference type="InterPro" id="IPR001387">
    <property type="entry name" value="Cro/C1-type_HTH"/>
</dbReference>
<dbReference type="AlphaFoldDB" id="J9B498"/>
<dbReference type="GO" id="GO:0003677">
    <property type="term" value="F:DNA binding"/>
    <property type="evidence" value="ECO:0007669"/>
    <property type="project" value="UniProtKB-KW"/>
</dbReference>
<evidence type="ECO:0000256" key="1">
    <source>
        <dbReference type="ARBA" id="ARBA00023125"/>
    </source>
</evidence>
<evidence type="ECO:0000259" key="2">
    <source>
        <dbReference type="PROSITE" id="PS50943"/>
    </source>
</evidence>
<accession>J9B498</accession>
<evidence type="ECO:0000313" key="3">
    <source>
        <dbReference type="EMBL" id="EJW81825.1"/>
    </source>
</evidence>
<dbReference type="PANTHER" id="PTHR36924:SF1">
    <property type="entry name" value="ANTITOXIN HIGA-1"/>
    <property type="match status" value="1"/>
</dbReference>
<dbReference type="EMBL" id="ADBV01003338">
    <property type="protein sequence ID" value="EJW81825.1"/>
    <property type="molecule type" value="Genomic_DNA"/>
</dbReference>
<dbReference type="Gene3D" id="1.10.260.40">
    <property type="entry name" value="lambda repressor-like DNA-binding domains"/>
    <property type="match status" value="1"/>
</dbReference>
<dbReference type="GO" id="GO:0005634">
    <property type="term" value="C:nucleus"/>
    <property type="evidence" value="ECO:0007669"/>
    <property type="project" value="UniProtKB-ARBA"/>
</dbReference>
<dbReference type="CDD" id="cd00093">
    <property type="entry name" value="HTH_XRE"/>
    <property type="match status" value="1"/>
</dbReference>
<feature type="domain" description="HTH cro/C1-type" evidence="2">
    <location>
        <begin position="14"/>
        <end position="69"/>
    </location>
</feature>
<dbReference type="PROSITE" id="PS50943">
    <property type="entry name" value="HTH_CROC1"/>
    <property type="match status" value="1"/>
</dbReference>
<dbReference type="InterPro" id="IPR013430">
    <property type="entry name" value="Toxin_antidote_HigA"/>
</dbReference>
<dbReference type="Pfam" id="PF01381">
    <property type="entry name" value="HTH_3"/>
    <property type="match status" value="1"/>
</dbReference>
<dbReference type="InterPro" id="IPR010982">
    <property type="entry name" value="Lambda_DNA-bd_dom_sf"/>
</dbReference>
<dbReference type="SUPFAM" id="SSF47413">
    <property type="entry name" value="lambda repressor-like DNA-binding domains"/>
    <property type="match status" value="1"/>
</dbReference>
<comment type="caution">
    <text evidence="3">The sequence shown here is derived from an EMBL/GenBank/DDBJ whole genome shotgun (WGS) entry which is preliminary data.</text>
</comment>
<dbReference type="NCBIfam" id="TIGR02607">
    <property type="entry name" value="antidote_HigA"/>
    <property type="match status" value="1"/>
</dbReference>
<sequence>MTMMHSPPHPGEVLKELYLEPLNLTITEAAKGLQIARKTLSMLVNCHAGVSAEMALKLAKAFNTTPESWLNMQQQYSLWESERAVDTSQIRTFSWPHNENEHRA</sequence>
<reference evidence="4" key="1">
    <citation type="submission" date="2012-08" db="EMBL/GenBank/DDBJ databases">
        <title>The Genome Sequence of Wuchereria bancrofti.</title>
        <authorList>
            <person name="Nutman T.B."/>
            <person name="Fink D.L."/>
            <person name="Russ C."/>
            <person name="Young S."/>
            <person name="Zeng Q."/>
            <person name="Koehrsen M."/>
            <person name="Alvarado L."/>
            <person name="Berlin A."/>
            <person name="Chapman S.B."/>
            <person name="Chen Z."/>
            <person name="Freedman E."/>
            <person name="Gellesch M."/>
            <person name="Goldberg J."/>
            <person name="Griggs A."/>
            <person name="Gujja S."/>
            <person name="Heilman E.R."/>
            <person name="Heiman D."/>
            <person name="Hepburn T."/>
            <person name="Howarth C."/>
            <person name="Jen D."/>
            <person name="Larson L."/>
            <person name="Lewis B."/>
            <person name="Mehta T."/>
            <person name="Park D."/>
            <person name="Pearson M."/>
            <person name="Roberts A."/>
            <person name="Saif S."/>
            <person name="Shea T."/>
            <person name="Shenoy N."/>
            <person name="Sisk P."/>
            <person name="Stolte C."/>
            <person name="Sykes S."/>
            <person name="Walk T."/>
            <person name="White J."/>
            <person name="Yandava C."/>
            <person name="Haas B."/>
            <person name="Henn M.R."/>
            <person name="Nusbaum C."/>
            <person name="Birren B."/>
        </authorList>
    </citation>
    <scope>NUCLEOTIDE SEQUENCE [LARGE SCALE GENOMIC DNA]</scope>
    <source>
        <strain evidence="4">NA</strain>
    </source>
</reference>
<gene>
    <name evidence="3" type="ORF">WUBG_07267</name>
</gene>
<dbReference type="SMART" id="SM00530">
    <property type="entry name" value="HTH_XRE"/>
    <property type="match status" value="1"/>
</dbReference>
<keyword evidence="1" id="KW-0238">DNA-binding</keyword>
<evidence type="ECO:0000313" key="4">
    <source>
        <dbReference type="Proteomes" id="UP000004810"/>
    </source>
</evidence>